<name>A0AAI9SUB3_9ASCO</name>
<dbReference type="PANTHER" id="PTHR10366">
    <property type="entry name" value="NAD DEPENDENT EPIMERASE/DEHYDRATASE"/>
    <property type="match status" value="1"/>
</dbReference>
<dbReference type="InterPro" id="IPR036291">
    <property type="entry name" value="NAD(P)-bd_dom_sf"/>
</dbReference>
<comment type="similarity">
    <text evidence="2">Belongs to the NAD(P)-dependent epimerase/dehydratase family. Dihydroflavonol-4-reductase subfamily.</text>
</comment>
<evidence type="ECO:0000259" key="3">
    <source>
        <dbReference type="Pfam" id="PF01370"/>
    </source>
</evidence>
<evidence type="ECO:0000256" key="2">
    <source>
        <dbReference type="ARBA" id="ARBA00023445"/>
    </source>
</evidence>
<dbReference type="EMBL" id="JAHUZD010000138">
    <property type="protein sequence ID" value="KAI3403030.1"/>
    <property type="molecule type" value="Genomic_DNA"/>
</dbReference>
<feature type="domain" description="NAD-dependent epimerase/dehydratase" evidence="3">
    <location>
        <begin position="5"/>
        <end position="257"/>
    </location>
</feature>
<evidence type="ECO:0000313" key="4">
    <source>
        <dbReference type="EMBL" id="KAI3403030.1"/>
    </source>
</evidence>
<comment type="caution">
    <text evidence="4">The sequence shown here is derived from an EMBL/GenBank/DDBJ whole genome shotgun (WGS) entry which is preliminary data.</text>
</comment>
<dbReference type="Pfam" id="PF01370">
    <property type="entry name" value="Epimerase"/>
    <property type="match status" value="1"/>
</dbReference>
<gene>
    <name evidence="4" type="ORF">KGF56_004090</name>
</gene>
<accession>A0AAI9SUB3</accession>
<dbReference type="FunFam" id="3.40.50.720:FF:000191">
    <property type="entry name" value="Methylglyoxal reductase (NADPH-dependent)"/>
    <property type="match status" value="1"/>
</dbReference>
<reference evidence="4" key="1">
    <citation type="journal article" date="2022" name="DNA Res.">
        <title>Genome analysis of five recently described species of the CUG-Ser clade uncovers Candida theae as a new hybrid lineage with pathogenic potential in the Candida parapsilosis species complex.</title>
        <authorList>
            <person name="Mixao V."/>
            <person name="Del Olmo V."/>
            <person name="Hegedusova E."/>
            <person name="Saus E."/>
            <person name="Pryszcz L."/>
            <person name="Cillingova A."/>
            <person name="Nosek J."/>
            <person name="Gabaldon T."/>
        </authorList>
    </citation>
    <scope>NUCLEOTIDE SEQUENCE</scope>
    <source>
        <strain evidence="4">CBS 10844</strain>
    </source>
</reference>
<sequence length="342" mass="37785">MATKVILSGATGFIAQHVVKELLDKDYKVVATVRSSGKGDHLLKLFNSPNLSYEVVEDVAQAGAFDKVLQNNQDATIFIHTASPFHFKTDDVAKDLLEPAVEGTKNALKAIEKYGKNIQKVVITSSYAAIATAKDSVDPKAVINEKDWNQITREEAIANPFHGYRASKTFAEKAAWDFVKEHESKFILSTVNPTFVFGPQLFDSEVKENLNTSSEAINVITKLQPEDAIPSFKGGWVDVRDVAKAHLVAFENPKAEHQRLLMNSGKFTEQSIVDLVREKFPELKNVPIGNPGAGLRAIEETLATIDNSKTKEILGFELIDFEKSVADSVQQIIDVRKSKSQL</sequence>
<dbReference type="Gene3D" id="3.40.50.720">
    <property type="entry name" value="NAD(P)-binding Rossmann-like Domain"/>
    <property type="match status" value="1"/>
</dbReference>
<dbReference type="PANTHER" id="PTHR10366:SF564">
    <property type="entry name" value="STEROL-4-ALPHA-CARBOXYLATE 3-DEHYDROGENASE, DECARBOXYLATING"/>
    <property type="match status" value="1"/>
</dbReference>
<keyword evidence="1" id="KW-0560">Oxidoreductase</keyword>
<dbReference type="RefSeq" id="XP_049178777.1">
    <property type="nucleotide sequence ID" value="XM_049325493.1"/>
</dbReference>
<dbReference type="CDD" id="cd05227">
    <property type="entry name" value="AR_SDR_e"/>
    <property type="match status" value="1"/>
</dbReference>
<dbReference type="InterPro" id="IPR050425">
    <property type="entry name" value="NAD(P)_dehydrat-like"/>
</dbReference>
<protein>
    <submittedName>
        <fullName evidence="4">GRE2</fullName>
    </submittedName>
</protein>
<keyword evidence="5" id="KW-1185">Reference proteome</keyword>
<proteinExistence type="inferred from homology"/>
<dbReference type="SUPFAM" id="SSF51735">
    <property type="entry name" value="NAD(P)-binding Rossmann-fold domains"/>
    <property type="match status" value="1"/>
</dbReference>
<organism evidence="4 5">
    <name type="scientific">Candida oxycetoniae</name>
    <dbReference type="NCBI Taxonomy" id="497107"/>
    <lineage>
        <taxon>Eukaryota</taxon>
        <taxon>Fungi</taxon>
        <taxon>Dikarya</taxon>
        <taxon>Ascomycota</taxon>
        <taxon>Saccharomycotina</taxon>
        <taxon>Pichiomycetes</taxon>
        <taxon>Debaryomycetaceae</taxon>
        <taxon>Candida/Lodderomyces clade</taxon>
        <taxon>Candida</taxon>
    </lineage>
</organism>
<evidence type="ECO:0000313" key="5">
    <source>
        <dbReference type="Proteomes" id="UP001202479"/>
    </source>
</evidence>
<dbReference type="GO" id="GO:0016616">
    <property type="term" value="F:oxidoreductase activity, acting on the CH-OH group of donors, NAD or NADP as acceptor"/>
    <property type="evidence" value="ECO:0007669"/>
    <property type="project" value="TreeGrafter"/>
</dbReference>
<dbReference type="Proteomes" id="UP001202479">
    <property type="component" value="Unassembled WGS sequence"/>
</dbReference>
<evidence type="ECO:0000256" key="1">
    <source>
        <dbReference type="ARBA" id="ARBA00023002"/>
    </source>
</evidence>
<dbReference type="InterPro" id="IPR001509">
    <property type="entry name" value="Epimerase_deHydtase"/>
</dbReference>
<dbReference type="AlphaFoldDB" id="A0AAI9SUB3"/>
<dbReference type="GeneID" id="73381705"/>